<dbReference type="InterPro" id="IPR013094">
    <property type="entry name" value="AB_hydrolase_3"/>
</dbReference>
<evidence type="ECO:0000313" key="5">
    <source>
        <dbReference type="EMBL" id="QRD07433.1"/>
    </source>
</evidence>
<dbReference type="InterPro" id="IPR033140">
    <property type="entry name" value="Lipase_GDXG_put_SER_AS"/>
</dbReference>
<dbReference type="SUPFAM" id="SSF53474">
    <property type="entry name" value="alpha/beta-Hydrolases"/>
    <property type="match status" value="1"/>
</dbReference>
<dbReference type="OrthoDB" id="2152029at2759"/>
<dbReference type="PANTHER" id="PTHR48081">
    <property type="entry name" value="AB HYDROLASE SUPERFAMILY PROTEIN C4A8.06C"/>
    <property type="match status" value="1"/>
</dbReference>
<dbReference type="Pfam" id="PF07859">
    <property type="entry name" value="Abhydrolase_3"/>
    <property type="match status" value="1"/>
</dbReference>
<comment type="similarity">
    <text evidence="1">Belongs to the 'GDXG' lipolytic enzyme family.</text>
</comment>
<feature type="active site" evidence="3">
    <location>
        <position position="212"/>
    </location>
</feature>
<dbReference type="PANTHER" id="PTHR48081:SF8">
    <property type="entry name" value="ALPHA_BETA HYDROLASE FOLD-3 DOMAIN-CONTAINING PROTEIN-RELATED"/>
    <property type="match status" value="1"/>
</dbReference>
<keyword evidence="2" id="KW-0378">Hydrolase</keyword>
<evidence type="ECO:0000313" key="6">
    <source>
        <dbReference type="Proteomes" id="UP000663193"/>
    </source>
</evidence>
<gene>
    <name evidence="5" type="ORF">JI435_131740</name>
</gene>
<proteinExistence type="inferred from homology"/>
<name>A0A7U2ICT0_PHANO</name>
<dbReference type="AlphaFoldDB" id="A0A7U2ICT0"/>
<dbReference type="Gene3D" id="3.40.50.1820">
    <property type="entry name" value="alpha/beta hydrolase"/>
    <property type="match status" value="1"/>
</dbReference>
<dbReference type="InterPro" id="IPR029058">
    <property type="entry name" value="AB_hydrolase_fold"/>
</dbReference>
<dbReference type="GO" id="GO:0016787">
    <property type="term" value="F:hydrolase activity"/>
    <property type="evidence" value="ECO:0007669"/>
    <property type="project" value="UniProtKB-KW"/>
</dbReference>
<dbReference type="Proteomes" id="UP000663193">
    <property type="component" value="Chromosome 22"/>
</dbReference>
<dbReference type="VEuPathDB" id="FungiDB:JI435_131740"/>
<keyword evidence="6" id="KW-1185">Reference proteome</keyword>
<organism evidence="5 6">
    <name type="scientific">Phaeosphaeria nodorum (strain SN15 / ATCC MYA-4574 / FGSC 10173)</name>
    <name type="common">Glume blotch fungus</name>
    <name type="synonym">Parastagonospora nodorum</name>
    <dbReference type="NCBI Taxonomy" id="321614"/>
    <lineage>
        <taxon>Eukaryota</taxon>
        <taxon>Fungi</taxon>
        <taxon>Dikarya</taxon>
        <taxon>Ascomycota</taxon>
        <taxon>Pezizomycotina</taxon>
        <taxon>Dothideomycetes</taxon>
        <taxon>Pleosporomycetidae</taxon>
        <taxon>Pleosporales</taxon>
        <taxon>Pleosporineae</taxon>
        <taxon>Phaeosphaeriaceae</taxon>
        <taxon>Parastagonospora</taxon>
    </lineage>
</organism>
<dbReference type="KEGG" id="pno:SNOG_13174"/>
<evidence type="ECO:0000256" key="3">
    <source>
        <dbReference type="PROSITE-ProRule" id="PRU10038"/>
    </source>
</evidence>
<dbReference type="PROSITE" id="PS01174">
    <property type="entry name" value="LIPASE_GDXG_SER"/>
    <property type="match status" value="1"/>
</dbReference>
<dbReference type="OMA" id="SEGCPHD"/>
<protein>
    <recommendedName>
        <fullName evidence="4">Alpha/beta hydrolase fold-3 domain-containing protein</fullName>
    </recommendedName>
</protein>
<dbReference type="EMBL" id="CP069044">
    <property type="protein sequence ID" value="QRD07433.1"/>
    <property type="molecule type" value="Genomic_DNA"/>
</dbReference>
<dbReference type="InterPro" id="IPR050300">
    <property type="entry name" value="GDXG_lipolytic_enzyme"/>
</dbReference>
<evidence type="ECO:0000256" key="2">
    <source>
        <dbReference type="ARBA" id="ARBA00022801"/>
    </source>
</evidence>
<reference evidence="6" key="1">
    <citation type="journal article" date="2021" name="BMC Genomics">
        <title>Chromosome-level genome assembly and manually-curated proteome of model necrotroph Parastagonospora nodorum Sn15 reveals a genome-wide trove of candidate effector homologs, and redundancy of virulence-related functions within an accessory chromosome.</title>
        <authorList>
            <person name="Bertazzoni S."/>
            <person name="Jones D.A.B."/>
            <person name="Phan H.T."/>
            <person name="Tan K.-C."/>
            <person name="Hane J.K."/>
        </authorList>
    </citation>
    <scope>NUCLEOTIDE SEQUENCE [LARGE SCALE GENOMIC DNA]</scope>
    <source>
        <strain evidence="6">SN15 / ATCC MYA-4574 / FGSC 10173)</strain>
    </source>
</reference>
<dbReference type="RefSeq" id="XP_001803386.1">
    <property type="nucleotide sequence ID" value="XM_001803334.1"/>
</dbReference>
<accession>A0A7U2ICT0</accession>
<sequence>MAIVNSQPFKGIYALLAIGYELARLPIFLVKYLTSYGRQHPEWTFRQALMVRVFFSALSHVATIHVKTALPLSAGKESERWITIKPAKDDKYKGPLRSNPDVKPVEIGATWYPAPLTATSDKSNIKLILHIHGGAFVIGDGRSQDSGPFAQKLLKHAGATHVLCPQYRLSTLPASKTSNPFPAGLVDSLTTYLYLINDLHISPKDIVISGDSAGGNLAIALVRYITEHGPDLDIPSPSAALLWSPWIDPSDDSCSFVHDNANYATDYLSSAFTLWGVHAYAGLPGLKTLSQPYVNNKLKMFKTEVPLWVHAGGAEMLFADDKEWAENMKKAGNDVTWAVEKHAPHDIMAVGHMMGFQKEAVNSAKQAGEWLRSLKK</sequence>
<evidence type="ECO:0000256" key="1">
    <source>
        <dbReference type="ARBA" id="ARBA00010515"/>
    </source>
</evidence>
<feature type="domain" description="Alpha/beta hydrolase fold-3" evidence="4">
    <location>
        <begin position="128"/>
        <end position="348"/>
    </location>
</feature>
<evidence type="ECO:0000259" key="4">
    <source>
        <dbReference type="Pfam" id="PF07859"/>
    </source>
</evidence>